<dbReference type="OrthoDB" id="2668057at2759"/>
<dbReference type="RefSeq" id="XP_041285026.1">
    <property type="nucleotide sequence ID" value="XM_041434549.1"/>
</dbReference>
<dbReference type="EMBL" id="JABBWM010000140">
    <property type="protein sequence ID" value="KAG2086820.1"/>
    <property type="molecule type" value="Genomic_DNA"/>
</dbReference>
<dbReference type="AlphaFoldDB" id="A0A9P7JLS0"/>
<feature type="compositionally biased region" description="Polar residues" evidence="1">
    <location>
        <begin position="211"/>
        <end position="220"/>
    </location>
</feature>
<proteinExistence type="predicted"/>
<feature type="compositionally biased region" description="Basic and acidic residues" evidence="1">
    <location>
        <begin position="226"/>
        <end position="239"/>
    </location>
</feature>
<feature type="region of interest" description="Disordered" evidence="1">
    <location>
        <begin position="589"/>
        <end position="608"/>
    </location>
</feature>
<accession>A0A9P7JLS0</accession>
<comment type="caution">
    <text evidence="2">The sequence shown here is derived from an EMBL/GenBank/DDBJ whole genome shotgun (WGS) entry which is preliminary data.</text>
</comment>
<protein>
    <submittedName>
        <fullName evidence="2">Uncharacterized protein</fullName>
    </submittedName>
</protein>
<sequence>MTPSEIANNALQATLETVQSLMKHCMKLKESDPGTLTLSDEIARCLAKDLKLYGGSATLFSPQLLSCAAIVREHSKAGIFVSLPNWKTVIDNDPRIKSHPWFHKTVDYRSSTFAKPQLTTVLADSMVKTLAESIRPPQLGSWKATQLVPSAGNEVLPSMPRLQTLGVPVTELMISDIRSSAAPPLVFQPPTCLPRSIAPMMVRHGIHTAGSMKTETTAQPRKTKRKAEESDNDSKEAEVAHGLTPTPISRKPIRKRKKKFMSDGGDEGDAGTIHVKVTLTQKTLSVKTFNVVAPDAILADTSATELVNDRGFWDEKTRPAGWGLDSNIATMEVGRQANLSVHYHSQKCDKCVKLKVPCIVLPDKKFGCIRLTCANCDGMKIACTIDGAGVRQRLQVKVEEAVGEPNINPLPKRPRTCVNKSRPAVKNLAKSSPAKTMKPATRSSTRVAQTVTVDNPLNEQPTNLRPKHPALLAPQNMQSSDPSKPSEMGLPAIISMPAPLQPPGPTNLPEPEPSGKDILRSIQDLGRRFDLLATNERVDVLDARVDLVEDRFGWRLMVLEKQITASDACWQSVTSSMGNLSMSLQIHKNDPAAHRPGSSNGTKYAPQNAPVDECLGISTVGRERTHECN</sequence>
<reference evidence="2" key="1">
    <citation type="journal article" date="2020" name="New Phytol.">
        <title>Comparative genomics reveals dynamic genome evolution in host specialist ectomycorrhizal fungi.</title>
        <authorList>
            <person name="Lofgren L.A."/>
            <person name="Nguyen N.H."/>
            <person name="Vilgalys R."/>
            <person name="Ruytinx J."/>
            <person name="Liao H.L."/>
            <person name="Branco S."/>
            <person name="Kuo A."/>
            <person name="LaButti K."/>
            <person name="Lipzen A."/>
            <person name="Andreopoulos W."/>
            <person name="Pangilinan J."/>
            <person name="Riley R."/>
            <person name="Hundley H."/>
            <person name="Na H."/>
            <person name="Barry K."/>
            <person name="Grigoriev I.V."/>
            <person name="Stajich J.E."/>
            <person name="Kennedy P.G."/>
        </authorList>
    </citation>
    <scope>NUCLEOTIDE SEQUENCE</scope>
    <source>
        <strain evidence="2">FC423</strain>
    </source>
</reference>
<feature type="compositionally biased region" description="Polar residues" evidence="1">
    <location>
        <begin position="441"/>
        <end position="463"/>
    </location>
</feature>
<organism evidence="2 3">
    <name type="scientific">Suillus discolor</name>
    <dbReference type="NCBI Taxonomy" id="1912936"/>
    <lineage>
        <taxon>Eukaryota</taxon>
        <taxon>Fungi</taxon>
        <taxon>Dikarya</taxon>
        <taxon>Basidiomycota</taxon>
        <taxon>Agaricomycotina</taxon>
        <taxon>Agaricomycetes</taxon>
        <taxon>Agaricomycetidae</taxon>
        <taxon>Boletales</taxon>
        <taxon>Suillineae</taxon>
        <taxon>Suillaceae</taxon>
        <taxon>Suillus</taxon>
    </lineage>
</organism>
<gene>
    <name evidence="2" type="ORF">F5147DRAFT_659119</name>
</gene>
<dbReference type="Proteomes" id="UP000823399">
    <property type="component" value="Unassembled WGS sequence"/>
</dbReference>
<evidence type="ECO:0000256" key="1">
    <source>
        <dbReference type="SAM" id="MobiDB-lite"/>
    </source>
</evidence>
<name>A0A9P7JLS0_9AGAM</name>
<feature type="region of interest" description="Disordered" evidence="1">
    <location>
        <begin position="424"/>
        <end position="488"/>
    </location>
</feature>
<feature type="region of interest" description="Disordered" evidence="1">
    <location>
        <begin position="209"/>
        <end position="249"/>
    </location>
</feature>
<evidence type="ECO:0000313" key="3">
    <source>
        <dbReference type="Proteomes" id="UP000823399"/>
    </source>
</evidence>
<keyword evidence="3" id="KW-1185">Reference proteome</keyword>
<dbReference type="GeneID" id="64696808"/>
<evidence type="ECO:0000313" key="2">
    <source>
        <dbReference type="EMBL" id="KAG2086820.1"/>
    </source>
</evidence>